<dbReference type="InterPro" id="IPR036921">
    <property type="entry name" value="PurM-like_N_sf"/>
</dbReference>
<evidence type="ECO:0000259" key="6">
    <source>
        <dbReference type="Pfam" id="PF00586"/>
    </source>
</evidence>
<dbReference type="Gene3D" id="3.30.1330.10">
    <property type="entry name" value="PurM-like, N-terminal domain"/>
    <property type="match status" value="1"/>
</dbReference>
<dbReference type="Gene3D" id="3.90.650.10">
    <property type="entry name" value="PurM-like C-terminal domain"/>
    <property type="match status" value="1"/>
</dbReference>
<feature type="domain" description="FAD/NAD(P)-binding" evidence="8">
    <location>
        <begin position="11"/>
        <end position="302"/>
    </location>
</feature>
<organism evidence="9 10">
    <name type="scientific">Ponticoccus alexandrii</name>
    <dbReference type="NCBI Taxonomy" id="1943633"/>
    <lineage>
        <taxon>Bacteria</taxon>
        <taxon>Pseudomonadati</taxon>
        <taxon>Pseudomonadota</taxon>
        <taxon>Alphaproteobacteria</taxon>
        <taxon>Rhodobacterales</taxon>
        <taxon>Roseobacteraceae</taxon>
        <taxon>Ponticoccus</taxon>
    </lineage>
</organism>
<dbReference type="InterPro" id="IPR010918">
    <property type="entry name" value="PurM-like_C_dom"/>
</dbReference>
<dbReference type="GO" id="GO:0004756">
    <property type="term" value="F:selenide, water dikinase activity"/>
    <property type="evidence" value="ECO:0007669"/>
    <property type="project" value="UniProtKB-EC"/>
</dbReference>
<dbReference type="Pfam" id="PF00586">
    <property type="entry name" value="AIRS"/>
    <property type="match status" value="1"/>
</dbReference>
<dbReference type="InterPro" id="IPR016188">
    <property type="entry name" value="PurM-like_N"/>
</dbReference>
<evidence type="ECO:0000313" key="9">
    <source>
        <dbReference type="EMBL" id="QRF66942.1"/>
    </source>
</evidence>
<evidence type="ECO:0000259" key="7">
    <source>
        <dbReference type="Pfam" id="PF02769"/>
    </source>
</evidence>
<feature type="domain" description="PurM-like N-terminal" evidence="6">
    <location>
        <begin position="420"/>
        <end position="528"/>
    </location>
</feature>
<evidence type="ECO:0000256" key="3">
    <source>
        <dbReference type="ARBA" id="ARBA00022777"/>
    </source>
</evidence>
<evidence type="ECO:0000259" key="8">
    <source>
        <dbReference type="Pfam" id="PF07992"/>
    </source>
</evidence>
<protein>
    <submittedName>
        <fullName evidence="9">Selenide, water dikinase SelD</fullName>
        <ecNumber evidence="9">2.7.9.3</ecNumber>
    </submittedName>
</protein>
<evidence type="ECO:0000256" key="5">
    <source>
        <dbReference type="ARBA" id="ARBA00023266"/>
    </source>
</evidence>
<dbReference type="EC" id="2.7.9.3" evidence="9"/>
<keyword evidence="10" id="KW-1185">Reference proteome</keyword>
<dbReference type="NCBIfam" id="TIGR00476">
    <property type="entry name" value="selD"/>
    <property type="match status" value="1"/>
</dbReference>
<accession>A0ABX7FC43</accession>
<reference evidence="9 10" key="1">
    <citation type="submission" date="2019-12" db="EMBL/GenBank/DDBJ databases">
        <title>Complete Genome Sequence of a Quorum-Sensing Bacterium,Rhodobacteraceae bacterium C31, Isolated from a marine microalgae symbiotic bacteria.</title>
        <authorList>
            <person name="Zhang Y."/>
        </authorList>
    </citation>
    <scope>NUCLEOTIDE SEQUENCE [LARGE SCALE GENOMIC DNA]</scope>
    <source>
        <strain evidence="9 10">C31</strain>
    </source>
</reference>
<gene>
    <name evidence="9" type="primary">selD</name>
    <name evidence="9" type="ORF">GQA70_11825</name>
</gene>
<keyword evidence="1 9" id="KW-0808">Transferase</keyword>
<dbReference type="Pfam" id="PF02769">
    <property type="entry name" value="AIRS_C"/>
    <property type="match status" value="1"/>
</dbReference>
<dbReference type="SUPFAM" id="SSF56042">
    <property type="entry name" value="PurM C-terminal domain-like"/>
    <property type="match status" value="1"/>
</dbReference>
<dbReference type="SUPFAM" id="SSF51905">
    <property type="entry name" value="FAD/NAD(P)-binding domain"/>
    <property type="match status" value="2"/>
</dbReference>
<dbReference type="InterPro" id="IPR036188">
    <property type="entry name" value="FAD/NAD-bd_sf"/>
</dbReference>
<dbReference type="EMBL" id="CP047166">
    <property type="protein sequence ID" value="QRF66942.1"/>
    <property type="molecule type" value="Genomic_DNA"/>
</dbReference>
<feature type="domain" description="PurM-like C-terminal" evidence="7">
    <location>
        <begin position="540"/>
        <end position="702"/>
    </location>
</feature>
<dbReference type="CDD" id="cd02195">
    <property type="entry name" value="SelD"/>
    <property type="match status" value="1"/>
</dbReference>
<dbReference type="SUPFAM" id="SSF55326">
    <property type="entry name" value="PurM N-terminal domain-like"/>
    <property type="match status" value="1"/>
</dbReference>
<keyword evidence="2" id="KW-0547">Nucleotide-binding</keyword>
<dbReference type="InterPro" id="IPR004536">
    <property type="entry name" value="SPS/SelD"/>
</dbReference>
<keyword evidence="3" id="KW-0418">Kinase</keyword>
<evidence type="ECO:0000313" key="10">
    <source>
        <dbReference type="Proteomes" id="UP000596387"/>
    </source>
</evidence>
<keyword evidence="5" id="KW-0711">Selenium</keyword>
<evidence type="ECO:0000256" key="4">
    <source>
        <dbReference type="ARBA" id="ARBA00022840"/>
    </source>
</evidence>
<name>A0ABX7FC43_9RHOB</name>
<dbReference type="NCBIfam" id="TIGR03169">
    <property type="entry name" value="Nterm_to_SelD"/>
    <property type="match status" value="1"/>
</dbReference>
<dbReference type="RefSeq" id="WP_023850132.1">
    <property type="nucleotide sequence ID" value="NZ_CP047166.1"/>
</dbReference>
<dbReference type="Gene3D" id="3.50.50.100">
    <property type="match status" value="1"/>
</dbReference>
<proteinExistence type="predicted"/>
<evidence type="ECO:0000256" key="2">
    <source>
        <dbReference type="ARBA" id="ARBA00022741"/>
    </source>
</evidence>
<dbReference type="PRINTS" id="PR00368">
    <property type="entry name" value="FADPNR"/>
</dbReference>
<dbReference type="InterPro" id="IPR036676">
    <property type="entry name" value="PurM-like_C_sf"/>
</dbReference>
<dbReference type="Pfam" id="PF07992">
    <property type="entry name" value="Pyr_redox_2"/>
    <property type="match status" value="1"/>
</dbReference>
<dbReference type="Proteomes" id="UP000596387">
    <property type="component" value="Chromosome"/>
</dbReference>
<evidence type="ECO:0000256" key="1">
    <source>
        <dbReference type="ARBA" id="ARBA00022679"/>
    </source>
</evidence>
<dbReference type="InterPro" id="IPR017584">
    <property type="entry name" value="Pyridine_nucleo_diS_OxRdtase_N"/>
</dbReference>
<sequence>MDKTQLPATRDLVLIGGGHTHALLLRKWGMAPLPGARLTLVNPAPTTPYSGMLPGYLAGHYRRDSLEIDLVRLARFAGARLILGPAESIDLAGGHVKVPGRPDVAFDVLSIDIGVTSDLPDLPGFAEHAVAAKPLAPFARAWSRYLQRSGPASVAVIGGGIAGAEIALALSHALQARGRRPRVHLLERHSILSGLNAGQASGLRAALQAADIEVHEQTEAARIDAEGVLTNRGRIEAGFVCAAAGARAQPWLARSGLSTTEGFLDITPDLRCSDPRVFAAGDCAHLVETPRPKAGVYAVRQAPVLFENLRATLAGQGALRRYRPQGDYLKLISLGRKSAIGGRFGLSVSGPWVWRWKDRIDRRFMERFHALPAMPAPDLPRHHSAGMVEALGNKPLCGGCGAKLGQSVLAQATGPGGLPGDDAAILTIGGDTTVMSTDHLREMVRDPVTMARIAAHHALGDILAMGAQPVSATATVILPRLSPELASRTLAELMQAARAVLAEAGAEIVGGHSSQGSELTVGFTLLGRCTHRPITLAGAQPGDRLILTKPLGSGVVMAAEMAGEAPGADVAEALELMTQSQLRAATLLAAARAMTDVTGFGLLGHLRNICLNSGTGARIRLNRVPLMPGALALAERGVHSSLLAENRLAFPDLPRDPAHDLLLDPQTAGGLLAAVPETAGLIEALRAAGYRAAEIGEVTAASGRIEVV</sequence>
<dbReference type="PANTHER" id="PTHR10256">
    <property type="entry name" value="SELENIDE, WATER DIKINASE"/>
    <property type="match status" value="1"/>
</dbReference>
<dbReference type="InterPro" id="IPR023753">
    <property type="entry name" value="FAD/NAD-binding_dom"/>
</dbReference>
<dbReference type="PANTHER" id="PTHR10256:SF0">
    <property type="entry name" value="INACTIVE SELENIDE, WATER DIKINASE-LIKE PROTEIN-RELATED"/>
    <property type="match status" value="1"/>
</dbReference>
<keyword evidence="4" id="KW-0067">ATP-binding</keyword>